<accession>D6WBA0</accession>
<evidence type="ECO:0000256" key="4">
    <source>
        <dbReference type="ARBA" id="ARBA00022989"/>
    </source>
</evidence>
<dbReference type="EMBL" id="KQ971312">
    <property type="protein sequence ID" value="EEZ98714.1"/>
    <property type="molecule type" value="Genomic_DNA"/>
</dbReference>
<dbReference type="GO" id="GO:0016020">
    <property type="term" value="C:membrane"/>
    <property type="evidence" value="ECO:0000318"/>
    <property type="project" value="GO_Central"/>
</dbReference>
<keyword evidence="9" id="KW-1185">Reference proteome</keyword>
<keyword evidence="3 6" id="KW-0812">Transmembrane</keyword>
<feature type="transmembrane region" description="Helical" evidence="6">
    <location>
        <begin position="28"/>
        <end position="50"/>
    </location>
</feature>
<evidence type="ECO:0000313" key="8">
    <source>
        <dbReference type="EMBL" id="EEZ98714.1"/>
    </source>
</evidence>
<evidence type="ECO:0000313" key="9">
    <source>
        <dbReference type="Proteomes" id="UP000007266"/>
    </source>
</evidence>
<dbReference type="InterPro" id="IPR005829">
    <property type="entry name" value="Sugar_transporter_CS"/>
</dbReference>
<evidence type="ECO:0000259" key="7">
    <source>
        <dbReference type="PROSITE" id="PS50850"/>
    </source>
</evidence>
<dbReference type="KEGG" id="tca:661411"/>
<dbReference type="Gene3D" id="1.20.1250.20">
    <property type="entry name" value="MFS general substrate transporter like domains"/>
    <property type="match status" value="1"/>
</dbReference>
<evidence type="ECO:0000256" key="6">
    <source>
        <dbReference type="SAM" id="Phobius"/>
    </source>
</evidence>
<dbReference type="InterPro" id="IPR036259">
    <property type="entry name" value="MFS_trans_sf"/>
</dbReference>
<dbReference type="HOGENOM" id="CLU_001265_46_15_1"/>
<dbReference type="PANTHER" id="PTHR23511">
    <property type="entry name" value="SYNAPTIC VESICLE GLYCOPROTEIN 2"/>
    <property type="match status" value="1"/>
</dbReference>
<keyword evidence="2" id="KW-0813">Transport</keyword>
<keyword evidence="5 6" id="KW-0472">Membrane</keyword>
<feature type="transmembrane region" description="Helical" evidence="6">
    <location>
        <begin position="122"/>
        <end position="140"/>
    </location>
</feature>
<feature type="transmembrane region" description="Helical" evidence="6">
    <location>
        <begin position="94"/>
        <end position="116"/>
    </location>
</feature>
<comment type="subcellular location">
    <subcellularLocation>
        <location evidence="1">Membrane</location>
        <topology evidence="1">Multi-pass membrane protein</topology>
    </subcellularLocation>
</comment>
<sequence length="520" mass="57029">MVKDKTSESMDFDQAIHLTGYGKFHFEAFTACAICIISVGFQNGLSAYILPAAQCELDLTSFQLSLLNVCFLVGGALSSFLWGVLADARGRRKILIITHLLNAAVTIICVTNPSVFSIIICRFLNGFLIGAPGSIIFSYLAEFQPPKYRSAIICYSGIFFTSSWLLLPLLAWLILPIDISVTVGSVIKITSWRVFLIILVIPEVVAGFWFMRLPESPKFFLAKGDQRKALAVLRKMFVVNTGRPAKDFPVKSLVREVRVATFEDNLRCRGKTVKNLQEMFGQFKSLFRPPLVFLTLLTTSIMFTNMFGTFGLGWWLPELFVRFERFQALNPNSTVTVKQLALFNTIKPASCKPSFEAAVIRSTIIMGVSSILTNAFSGWLAARVSLRTIPFGTMLVGGTSASLIYWLTASWQNLIIASIFQSAMVTANMTIGSVVVELFPTNVGAMAICLTMCAGRIGAMASNVIFGLLMDQHCEIPIFVVAASVLVGAGLCYFIPSQKGHKGGCADLEVAVISSFDTKM</sequence>
<dbReference type="Pfam" id="PF07690">
    <property type="entry name" value="MFS_1"/>
    <property type="match status" value="1"/>
</dbReference>
<feature type="transmembrane region" description="Helical" evidence="6">
    <location>
        <begin position="389"/>
        <end position="408"/>
    </location>
</feature>
<keyword evidence="4 6" id="KW-1133">Transmembrane helix</keyword>
<dbReference type="eggNOG" id="KOG0255">
    <property type="taxonomic scope" value="Eukaryota"/>
</dbReference>
<feature type="transmembrane region" description="Helical" evidence="6">
    <location>
        <begin position="62"/>
        <end position="82"/>
    </location>
</feature>
<dbReference type="FunFam" id="1.20.1250.20:FF:000232">
    <property type="entry name" value="Organic cation/carnitine transporter 7"/>
    <property type="match status" value="1"/>
</dbReference>
<dbReference type="PhylomeDB" id="D6WBA0"/>
<dbReference type="GO" id="GO:0022857">
    <property type="term" value="F:transmembrane transporter activity"/>
    <property type="evidence" value="ECO:0007669"/>
    <property type="project" value="InterPro"/>
</dbReference>
<dbReference type="InterPro" id="IPR020846">
    <property type="entry name" value="MFS_dom"/>
</dbReference>
<evidence type="ECO:0000256" key="3">
    <source>
        <dbReference type="ARBA" id="ARBA00022692"/>
    </source>
</evidence>
<evidence type="ECO:0000256" key="5">
    <source>
        <dbReference type="ARBA" id="ARBA00023136"/>
    </source>
</evidence>
<dbReference type="SUPFAM" id="SSF103473">
    <property type="entry name" value="MFS general substrate transporter"/>
    <property type="match status" value="1"/>
</dbReference>
<feature type="transmembrane region" description="Helical" evidence="6">
    <location>
        <begin position="443"/>
        <end position="470"/>
    </location>
</feature>
<dbReference type="STRING" id="7070.D6WBA0"/>
<dbReference type="PROSITE" id="PS50850">
    <property type="entry name" value="MFS"/>
    <property type="match status" value="1"/>
</dbReference>
<proteinExistence type="predicted"/>
<evidence type="ECO:0000256" key="1">
    <source>
        <dbReference type="ARBA" id="ARBA00004141"/>
    </source>
</evidence>
<dbReference type="PANTHER" id="PTHR23511:SF38">
    <property type="entry name" value="SYNAPTIC VESICLE 2-RELATED PROTEIN-LIKE PROTEIN"/>
    <property type="match status" value="1"/>
</dbReference>
<reference evidence="8 9" key="1">
    <citation type="journal article" date="2008" name="Nature">
        <title>The genome of the model beetle and pest Tribolium castaneum.</title>
        <authorList>
            <consortium name="Tribolium Genome Sequencing Consortium"/>
            <person name="Richards S."/>
            <person name="Gibbs R.A."/>
            <person name="Weinstock G.M."/>
            <person name="Brown S.J."/>
            <person name="Denell R."/>
            <person name="Beeman R.W."/>
            <person name="Gibbs R."/>
            <person name="Beeman R.W."/>
            <person name="Brown S.J."/>
            <person name="Bucher G."/>
            <person name="Friedrich M."/>
            <person name="Grimmelikhuijzen C.J."/>
            <person name="Klingler M."/>
            <person name="Lorenzen M."/>
            <person name="Richards S."/>
            <person name="Roth S."/>
            <person name="Schroder R."/>
            <person name="Tautz D."/>
            <person name="Zdobnov E.M."/>
            <person name="Muzny D."/>
            <person name="Gibbs R.A."/>
            <person name="Weinstock G.M."/>
            <person name="Attaway T."/>
            <person name="Bell S."/>
            <person name="Buhay C.J."/>
            <person name="Chandrabose M.N."/>
            <person name="Chavez D."/>
            <person name="Clerk-Blankenburg K.P."/>
            <person name="Cree A."/>
            <person name="Dao M."/>
            <person name="Davis C."/>
            <person name="Chacko J."/>
            <person name="Dinh H."/>
            <person name="Dugan-Rocha S."/>
            <person name="Fowler G."/>
            <person name="Garner T.T."/>
            <person name="Garnes J."/>
            <person name="Gnirke A."/>
            <person name="Hawes A."/>
            <person name="Hernandez J."/>
            <person name="Hines S."/>
            <person name="Holder M."/>
            <person name="Hume J."/>
            <person name="Jhangiani S.N."/>
            <person name="Joshi V."/>
            <person name="Khan Z.M."/>
            <person name="Jackson L."/>
            <person name="Kovar C."/>
            <person name="Kowis A."/>
            <person name="Lee S."/>
            <person name="Lewis L.R."/>
            <person name="Margolis J."/>
            <person name="Morgan M."/>
            <person name="Nazareth L.V."/>
            <person name="Nguyen N."/>
            <person name="Okwuonu G."/>
            <person name="Parker D."/>
            <person name="Richards S."/>
            <person name="Ruiz S.J."/>
            <person name="Santibanez J."/>
            <person name="Savard J."/>
            <person name="Scherer S.E."/>
            <person name="Schneider B."/>
            <person name="Sodergren E."/>
            <person name="Tautz D."/>
            <person name="Vattahil S."/>
            <person name="Villasana D."/>
            <person name="White C.S."/>
            <person name="Wright R."/>
            <person name="Park Y."/>
            <person name="Beeman R.W."/>
            <person name="Lord J."/>
            <person name="Oppert B."/>
            <person name="Lorenzen M."/>
            <person name="Brown S."/>
            <person name="Wang L."/>
            <person name="Savard J."/>
            <person name="Tautz D."/>
            <person name="Richards S."/>
            <person name="Weinstock G."/>
            <person name="Gibbs R.A."/>
            <person name="Liu Y."/>
            <person name="Worley K."/>
            <person name="Weinstock G."/>
            <person name="Elsik C.G."/>
            <person name="Reese J.T."/>
            <person name="Elhaik E."/>
            <person name="Landan G."/>
            <person name="Graur D."/>
            <person name="Arensburger P."/>
            <person name="Atkinson P."/>
            <person name="Beeman R.W."/>
            <person name="Beidler J."/>
            <person name="Brown S.J."/>
            <person name="Demuth J.P."/>
            <person name="Drury D.W."/>
            <person name="Du Y.Z."/>
            <person name="Fujiwara H."/>
            <person name="Lorenzen M."/>
            <person name="Maselli V."/>
            <person name="Osanai M."/>
            <person name="Park Y."/>
            <person name="Robertson H.M."/>
            <person name="Tu Z."/>
            <person name="Wang J.J."/>
            <person name="Wang S."/>
            <person name="Richards S."/>
            <person name="Song H."/>
            <person name="Zhang L."/>
            <person name="Sodergren E."/>
            <person name="Werner D."/>
            <person name="Stanke M."/>
            <person name="Morgenstern B."/>
            <person name="Solovyev V."/>
            <person name="Kosarev P."/>
            <person name="Brown G."/>
            <person name="Chen H.C."/>
            <person name="Ermolaeva O."/>
            <person name="Hlavina W."/>
            <person name="Kapustin Y."/>
            <person name="Kiryutin B."/>
            <person name="Kitts P."/>
            <person name="Maglott D."/>
            <person name="Pruitt K."/>
            <person name="Sapojnikov V."/>
            <person name="Souvorov A."/>
            <person name="Mackey A.J."/>
            <person name="Waterhouse R.M."/>
            <person name="Wyder S."/>
            <person name="Zdobnov E.M."/>
            <person name="Zdobnov E.M."/>
            <person name="Wyder S."/>
            <person name="Kriventseva E.V."/>
            <person name="Kadowaki T."/>
            <person name="Bork P."/>
            <person name="Aranda M."/>
            <person name="Bao R."/>
            <person name="Beermann A."/>
            <person name="Berns N."/>
            <person name="Bolognesi R."/>
            <person name="Bonneton F."/>
            <person name="Bopp D."/>
            <person name="Brown S.J."/>
            <person name="Bucher G."/>
            <person name="Butts T."/>
            <person name="Chaumot A."/>
            <person name="Denell R.E."/>
            <person name="Ferrier D.E."/>
            <person name="Friedrich M."/>
            <person name="Gordon C.M."/>
            <person name="Jindra M."/>
            <person name="Klingler M."/>
            <person name="Lan Q."/>
            <person name="Lattorff H.M."/>
            <person name="Laudet V."/>
            <person name="von Levetsow C."/>
            <person name="Liu Z."/>
            <person name="Lutz R."/>
            <person name="Lynch J.A."/>
            <person name="da Fonseca R.N."/>
            <person name="Posnien N."/>
            <person name="Reuter R."/>
            <person name="Roth S."/>
            <person name="Savard J."/>
            <person name="Schinko J.B."/>
            <person name="Schmitt C."/>
            <person name="Schoppmeier M."/>
            <person name="Schroder R."/>
            <person name="Shippy T.D."/>
            <person name="Simonnet F."/>
            <person name="Marques-Souza H."/>
            <person name="Tautz D."/>
            <person name="Tomoyasu Y."/>
            <person name="Trauner J."/>
            <person name="Van der Zee M."/>
            <person name="Vervoort M."/>
            <person name="Wittkopp N."/>
            <person name="Wimmer E.A."/>
            <person name="Yang X."/>
            <person name="Jones A.K."/>
            <person name="Sattelle D.B."/>
            <person name="Ebert P.R."/>
            <person name="Nelson D."/>
            <person name="Scott J.G."/>
            <person name="Beeman R.W."/>
            <person name="Muthukrishnan S."/>
            <person name="Kramer K.J."/>
            <person name="Arakane Y."/>
            <person name="Beeman R.W."/>
            <person name="Zhu Q."/>
            <person name="Hogenkamp D."/>
            <person name="Dixit R."/>
            <person name="Oppert B."/>
            <person name="Jiang H."/>
            <person name="Zou Z."/>
            <person name="Marshall J."/>
            <person name="Elpidina E."/>
            <person name="Vinokurov K."/>
            <person name="Oppert C."/>
            <person name="Zou Z."/>
            <person name="Evans J."/>
            <person name="Lu Z."/>
            <person name="Zhao P."/>
            <person name="Sumathipala N."/>
            <person name="Altincicek B."/>
            <person name="Vilcinskas A."/>
            <person name="Williams M."/>
            <person name="Hultmark D."/>
            <person name="Hetru C."/>
            <person name="Jiang H."/>
            <person name="Grimmelikhuijzen C.J."/>
            <person name="Hauser F."/>
            <person name="Cazzamali G."/>
            <person name="Williamson M."/>
            <person name="Park Y."/>
            <person name="Li B."/>
            <person name="Tanaka Y."/>
            <person name="Predel R."/>
            <person name="Neupert S."/>
            <person name="Schachtner J."/>
            <person name="Verleyen P."/>
            <person name="Raible F."/>
            <person name="Bork P."/>
            <person name="Friedrich M."/>
            <person name="Walden K.K."/>
            <person name="Robertson H.M."/>
            <person name="Angeli S."/>
            <person name="Foret S."/>
            <person name="Bucher G."/>
            <person name="Schuetz S."/>
            <person name="Maleszka R."/>
            <person name="Wimmer E.A."/>
            <person name="Beeman R.W."/>
            <person name="Lorenzen M."/>
            <person name="Tomoyasu Y."/>
            <person name="Miller S.C."/>
            <person name="Grossmann D."/>
            <person name="Bucher G."/>
        </authorList>
    </citation>
    <scope>NUCLEOTIDE SEQUENCE [LARGE SCALE GENOMIC DNA]</scope>
    <source>
        <strain evidence="8 9">Georgia GA2</strain>
    </source>
</reference>
<dbReference type="PROSITE" id="PS00217">
    <property type="entry name" value="SUGAR_TRANSPORT_2"/>
    <property type="match status" value="1"/>
</dbReference>
<feature type="transmembrane region" description="Helical" evidence="6">
    <location>
        <begin position="194"/>
        <end position="211"/>
    </location>
</feature>
<gene>
    <name evidence="8" type="primary">AUGUSTUS-3.0.2_01255</name>
    <name evidence="8" type="ORF">TcasGA2_TC001255</name>
</gene>
<dbReference type="Proteomes" id="UP000007266">
    <property type="component" value="Linkage group 2"/>
</dbReference>
<feature type="transmembrane region" description="Helical" evidence="6">
    <location>
        <begin position="414"/>
        <end position="436"/>
    </location>
</feature>
<feature type="transmembrane region" description="Helical" evidence="6">
    <location>
        <begin position="291"/>
        <end position="316"/>
    </location>
</feature>
<feature type="domain" description="Major facilitator superfamily (MFS) profile" evidence="7">
    <location>
        <begin position="28"/>
        <end position="500"/>
    </location>
</feature>
<evidence type="ECO:0000256" key="2">
    <source>
        <dbReference type="ARBA" id="ARBA00022448"/>
    </source>
</evidence>
<organism evidence="8 9">
    <name type="scientific">Tribolium castaneum</name>
    <name type="common">Red flour beetle</name>
    <dbReference type="NCBI Taxonomy" id="7070"/>
    <lineage>
        <taxon>Eukaryota</taxon>
        <taxon>Metazoa</taxon>
        <taxon>Ecdysozoa</taxon>
        <taxon>Arthropoda</taxon>
        <taxon>Hexapoda</taxon>
        <taxon>Insecta</taxon>
        <taxon>Pterygota</taxon>
        <taxon>Neoptera</taxon>
        <taxon>Endopterygota</taxon>
        <taxon>Coleoptera</taxon>
        <taxon>Polyphaga</taxon>
        <taxon>Cucujiformia</taxon>
        <taxon>Tenebrionidae</taxon>
        <taxon>Tenebrionidae incertae sedis</taxon>
        <taxon>Tribolium</taxon>
    </lineage>
</organism>
<feature type="transmembrane region" description="Helical" evidence="6">
    <location>
        <begin position="476"/>
        <end position="495"/>
    </location>
</feature>
<dbReference type="OMA" id="VDIFPTH"/>
<dbReference type="OrthoDB" id="3936150at2759"/>
<feature type="transmembrane region" description="Helical" evidence="6">
    <location>
        <begin position="152"/>
        <end position="174"/>
    </location>
</feature>
<dbReference type="AlphaFoldDB" id="D6WBA0"/>
<protein>
    <submittedName>
        <fullName evidence="8">Synaptic vesicle 2-related protein-like Protein</fullName>
    </submittedName>
</protein>
<dbReference type="InterPro" id="IPR011701">
    <property type="entry name" value="MFS"/>
</dbReference>
<reference evidence="8 9" key="2">
    <citation type="journal article" date="2010" name="Nucleic Acids Res.">
        <title>BeetleBase in 2010: revisions to provide comprehensive genomic information for Tribolium castaneum.</title>
        <authorList>
            <person name="Kim H.S."/>
            <person name="Murphy T."/>
            <person name="Xia J."/>
            <person name="Caragea D."/>
            <person name="Park Y."/>
            <person name="Beeman R.W."/>
            <person name="Lorenzen M.D."/>
            <person name="Butcher S."/>
            <person name="Manak J.R."/>
            <person name="Brown S.J."/>
        </authorList>
    </citation>
    <scope>GENOME REANNOTATION</scope>
    <source>
        <strain evidence="8 9">Georgia GA2</strain>
    </source>
</reference>
<feature type="transmembrane region" description="Helical" evidence="6">
    <location>
        <begin position="358"/>
        <end position="382"/>
    </location>
</feature>
<name>D6WBA0_TRICA</name>